<feature type="transmembrane region" description="Helical" evidence="7">
    <location>
        <begin position="82"/>
        <end position="105"/>
    </location>
</feature>
<comment type="similarity">
    <text evidence="7">Belongs to the binding-protein-dependent transport system permease family.</text>
</comment>
<evidence type="ECO:0000256" key="5">
    <source>
        <dbReference type="ARBA" id="ARBA00022989"/>
    </source>
</evidence>
<evidence type="ECO:0000313" key="10">
    <source>
        <dbReference type="Proteomes" id="UP000036471"/>
    </source>
</evidence>
<accession>A0ABR5HE26</accession>
<dbReference type="Gene3D" id="1.10.3720.10">
    <property type="entry name" value="MetI-like"/>
    <property type="match status" value="1"/>
</dbReference>
<evidence type="ECO:0000256" key="4">
    <source>
        <dbReference type="ARBA" id="ARBA00022692"/>
    </source>
</evidence>
<evidence type="ECO:0000256" key="7">
    <source>
        <dbReference type="RuleBase" id="RU363032"/>
    </source>
</evidence>
<evidence type="ECO:0000256" key="6">
    <source>
        <dbReference type="ARBA" id="ARBA00023136"/>
    </source>
</evidence>
<keyword evidence="6 7" id="KW-0472">Membrane</keyword>
<evidence type="ECO:0000313" key="9">
    <source>
        <dbReference type="EMBL" id="KMO24697.1"/>
    </source>
</evidence>
<dbReference type="Proteomes" id="UP000036471">
    <property type="component" value="Unassembled WGS sequence"/>
</dbReference>
<feature type="domain" description="ABC transmembrane type-1" evidence="8">
    <location>
        <begin position="78"/>
        <end position="266"/>
    </location>
</feature>
<dbReference type="Pfam" id="PF12911">
    <property type="entry name" value="OppC_N"/>
    <property type="match status" value="1"/>
</dbReference>
<evidence type="ECO:0000256" key="1">
    <source>
        <dbReference type="ARBA" id="ARBA00004651"/>
    </source>
</evidence>
<dbReference type="SUPFAM" id="SSF161098">
    <property type="entry name" value="MetI-like"/>
    <property type="match status" value="1"/>
</dbReference>
<dbReference type="InterPro" id="IPR025966">
    <property type="entry name" value="OppC_N"/>
</dbReference>
<protein>
    <submittedName>
        <fullName evidence="9">Peptide ABC transporter permease</fullName>
    </submittedName>
</protein>
<dbReference type="Pfam" id="PF00528">
    <property type="entry name" value="BPD_transp_1"/>
    <property type="match status" value="1"/>
</dbReference>
<dbReference type="PROSITE" id="PS50928">
    <property type="entry name" value="ABC_TM1"/>
    <property type="match status" value="1"/>
</dbReference>
<keyword evidence="10" id="KW-1185">Reference proteome</keyword>
<gene>
    <name evidence="9" type="ORF">QR79_10985</name>
</gene>
<dbReference type="InterPro" id="IPR035906">
    <property type="entry name" value="MetI-like_sf"/>
</dbReference>
<sequence length="281" mass="30046">MNAPALLFLRRLFRRKLVLVAALVLLAIVVVALAAPWVSPFDPGAMRVVRRLRPPSPEHWLGTDELGRDVFSRVVYGARASLGIGFSVVLASCLVGTVFGILAGYERRLDGPIMRVVDALMALPDILLAIFLVAVLGASAGNVVLALAIVYTPRVVRVVRASTLVVRELPFVEAARALGVGTPRILAVHILLNVASPILIQATFIFAYAVLAEAGLSFLGAGVPPEIPTWGTMIASGQQYADRAFWTVLYPGLAIVLSALSLQILGDGLRDMLDPKLRKAV</sequence>
<evidence type="ECO:0000256" key="2">
    <source>
        <dbReference type="ARBA" id="ARBA00022448"/>
    </source>
</evidence>
<keyword evidence="4 7" id="KW-0812">Transmembrane</keyword>
<name>A0ABR5HE26_9HYPH</name>
<comment type="caution">
    <text evidence="9">The sequence shown here is derived from an EMBL/GenBank/DDBJ whole genome shotgun (WGS) entry which is preliminary data.</text>
</comment>
<keyword evidence="2 7" id="KW-0813">Transport</keyword>
<feature type="transmembrane region" description="Helical" evidence="7">
    <location>
        <begin position="244"/>
        <end position="266"/>
    </location>
</feature>
<dbReference type="CDD" id="cd06261">
    <property type="entry name" value="TM_PBP2"/>
    <property type="match status" value="1"/>
</dbReference>
<comment type="subcellular location">
    <subcellularLocation>
        <location evidence="1 7">Cell membrane</location>
        <topology evidence="1 7">Multi-pass membrane protein</topology>
    </subcellularLocation>
</comment>
<feature type="transmembrane region" description="Helical" evidence="7">
    <location>
        <begin position="204"/>
        <end position="224"/>
    </location>
</feature>
<feature type="transmembrane region" description="Helical" evidence="7">
    <location>
        <begin position="126"/>
        <end position="151"/>
    </location>
</feature>
<organism evidence="9 10">
    <name type="scientific">Methylobacterium indicum</name>
    <dbReference type="NCBI Taxonomy" id="1775910"/>
    <lineage>
        <taxon>Bacteria</taxon>
        <taxon>Pseudomonadati</taxon>
        <taxon>Pseudomonadota</taxon>
        <taxon>Alphaproteobacteria</taxon>
        <taxon>Hyphomicrobiales</taxon>
        <taxon>Methylobacteriaceae</taxon>
        <taxon>Methylobacterium</taxon>
    </lineage>
</organism>
<dbReference type="PANTHER" id="PTHR43386">
    <property type="entry name" value="OLIGOPEPTIDE TRANSPORT SYSTEM PERMEASE PROTEIN APPC"/>
    <property type="match status" value="1"/>
</dbReference>
<dbReference type="InterPro" id="IPR050366">
    <property type="entry name" value="BP-dependent_transpt_permease"/>
</dbReference>
<dbReference type="EMBL" id="JTHG01000077">
    <property type="protein sequence ID" value="KMO24697.1"/>
    <property type="molecule type" value="Genomic_DNA"/>
</dbReference>
<keyword evidence="3" id="KW-1003">Cell membrane</keyword>
<reference evidence="9 10" key="1">
    <citation type="submission" date="2014-11" db="EMBL/GenBank/DDBJ databases">
        <title>Comparative genomics of Methylobacterium species.</title>
        <authorList>
            <person name="Chaudhry V."/>
            <person name="Patil P.B."/>
        </authorList>
    </citation>
    <scope>NUCLEOTIDE SEQUENCE [LARGE SCALE GENOMIC DNA]</scope>
    <source>
        <strain evidence="9 10">SE3.6</strain>
    </source>
</reference>
<dbReference type="InterPro" id="IPR000515">
    <property type="entry name" value="MetI-like"/>
</dbReference>
<evidence type="ECO:0000256" key="3">
    <source>
        <dbReference type="ARBA" id="ARBA00022475"/>
    </source>
</evidence>
<dbReference type="PANTHER" id="PTHR43386:SF25">
    <property type="entry name" value="PEPTIDE ABC TRANSPORTER PERMEASE PROTEIN"/>
    <property type="match status" value="1"/>
</dbReference>
<evidence type="ECO:0000259" key="8">
    <source>
        <dbReference type="PROSITE" id="PS50928"/>
    </source>
</evidence>
<keyword evidence="5 7" id="KW-1133">Transmembrane helix</keyword>
<proteinExistence type="inferred from homology"/>